<accession>X0VCT9</accession>
<dbReference type="EMBL" id="BARS01016175">
    <property type="protein sequence ID" value="GAF98385.1"/>
    <property type="molecule type" value="Genomic_DNA"/>
</dbReference>
<organism evidence="1">
    <name type="scientific">marine sediment metagenome</name>
    <dbReference type="NCBI Taxonomy" id="412755"/>
    <lineage>
        <taxon>unclassified sequences</taxon>
        <taxon>metagenomes</taxon>
        <taxon>ecological metagenomes</taxon>
    </lineage>
</organism>
<proteinExistence type="predicted"/>
<evidence type="ECO:0000313" key="1">
    <source>
        <dbReference type="EMBL" id="GAF98385.1"/>
    </source>
</evidence>
<name>X0VCT9_9ZZZZ</name>
<gene>
    <name evidence="1" type="ORF">S01H1_26666</name>
</gene>
<feature type="non-terminal residue" evidence="1">
    <location>
        <position position="159"/>
    </location>
</feature>
<dbReference type="AlphaFoldDB" id="X0VCT9"/>
<comment type="caution">
    <text evidence="1">The sequence shown here is derived from an EMBL/GenBank/DDBJ whole genome shotgun (WGS) entry which is preliminary data.</text>
</comment>
<reference evidence="1" key="1">
    <citation type="journal article" date="2014" name="Front. Microbiol.">
        <title>High frequency of phylogenetically diverse reductive dehalogenase-homologous genes in deep subseafloor sedimentary metagenomes.</title>
        <authorList>
            <person name="Kawai M."/>
            <person name="Futagami T."/>
            <person name="Toyoda A."/>
            <person name="Takaki Y."/>
            <person name="Nishi S."/>
            <person name="Hori S."/>
            <person name="Arai W."/>
            <person name="Tsubouchi T."/>
            <person name="Morono Y."/>
            <person name="Uchiyama I."/>
            <person name="Ito T."/>
            <person name="Fujiyama A."/>
            <person name="Inagaki F."/>
            <person name="Takami H."/>
        </authorList>
    </citation>
    <scope>NUCLEOTIDE SEQUENCE</scope>
    <source>
        <strain evidence="1">Expedition CK06-06</strain>
    </source>
</reference>
<sequence>MVLAQTLKSRLGSLFLSIVIFLNAGISLSRAQEEDPAMGELKLEGKHIQQLVLQSRDGKRERFDKPGESITLPAGEYRLREVHLEGGYVSRIRIVPDDWVTADKDKPAVLKVGAPLKQTVKAQRQRNLLVLNYELLGVGGESYTHRDRSKPSQFTVYKG</sequence>
<protein>
    <submittedName>
        <fullName evidence="1">Uncharacterized protein</fullName>
    </submittedName>
</protein>